<evidence type="ECO:0000256" key="4">
    <source>
        <dbReference type="ARBA" id="ARBA00032697"/>
    </source>
</evidence>
<reference evidence="6" key="2">
    <citation type="submission" date="2025-08" db="UniProtKB">
        <authorList>
            <consortium name="Ensembl"/>
        </authorList>
    </citation>
    <scope>IDENTIFICATION</scope>
</reference>
<dbReference type="PANTHER" id="PTHR13378:SF1">
    <property type="entry name" value="RAGULATOR COMPLEX PROTEIN LAMTOR3"/>
    <property type="match status" value="1"/>
</dbReference>
<evidence type="ECO:0000256" key="3">
    <source>
        <dbReference type="ARBA" id="ARBA00016095"/>
    </source>
</evidence>
<evidence type="ECO:0000313" key="6">
    <source>
        <dbReference type="Ensembl" id="ENSCAFP00030012093.1"/>
    </source>
</evidence>
<dbReference type="GO" id="GO:0031902">
    <property type="term" value="C:late endosome membrane"/>
    <property type="evidence" value="ECO:0007669"/>
    <property type="project" value="UniProtKB-SubCell"/>
</dbReference>
<dbReference type="InterPro" id="IPR015019">
    <property type="entry name" value="LAMTOR3"/>
</dbReference>
<comment type="similarity">
    <text evidence="2">Belongs to the LAMTOR3 family.</text>
</comment>
<dbReference type="SMART" id="SM01278">
    <property type="entry name" value="MAPKK1_Int"/>
    <property type="match status" value="1"/>
</dbReference>
<dbReference type="Ensembl" id="ENSCAFT00030013854.1">
    <property type="protein sequence ID" value="ENSCAFP00030012093.1"/>
    <property type="gene ID" value="ENSCAFG00030007561.1"/>
</dbReference>
<dbReference type="Pfam" id="PF08923">
    <property type="entry name" value="MAPKK1_Int"/>
    <property type="match status" value="1"/>
</dbReference>
<dbReference type="Gene3D" id="3.30.450.30">
    <property type="entry name" value="Dynein light chain 2a, cytoplasmic"/>
    <property type="match status" value="1"/>
</dbReference>
<reference evidence="6" key="1">
    <citation type="submission" date="2019-03" db="EMBL/GenBank/DDBJ databases">
        <authorList>
            <person name="Warren W.C."/>
            <person name="Johnson G.S."/>
        </authorList>
    </citation>
    <scope>NUCLEOTIDE SEQUENCE [LARGE SCALE GENOMIC DNA]</scope>
    <source>
        <strain evidence="6">Basenji</strain>
    </source>
</reference>
<evidence type="ECO:0000256" key="5">
    <source>
        <dbReference type="ARBA" id="ARBA00045176"/>
    </source>
</evidence>
<sequence>FFFLLYLSYQIFKFYYDHYIQIFVFRKTEITFWVEGRHTIVSDKGRVPSIKVVNDNAPEHTLQPGFLSVLRLHQTRGANLNFQKNKSNICYYNTYQVIQFDCLPLVGSFIANGNASTGLSV</sequence>
<evidence type="ECO:0000256" key="2">
    <source>
        <dbReference type="ARBA" id="ARBA00005356"/>
    </source>
</evidence>
<dbReference type="AlphaFoldDB" id="A0A8C0MI35"/>
<dbReference type="SUPFAM" id="SSF103196">
    <property type="entry name" value="Roadblock/LC7 domain"/>
    <property type="match status" value="1"/>
</dbReference>
<protein>
    <recommendedName>
        <fullName evidence="3">Ragulator complex protein LAMTOR3</fullName>
    </recommendedName>
    <alternativeName>
        <fullName evidence="4">Late endosomal/lysosomal adaptor and MAPK and MTOR activator 3</fullName>
    </alternativeName>
</protein>
<comment type="function">
    <text evidence="5">As part of the Ragulator complex it is involved in amino acid sensing and activation of mTORC1, a signaling complex promoting cell growth in response to growth factors, energy levels, and amino acids. Activated by amino acids through a mechanism involving the lysosomal V-ATPase, the Ragulator plays a dual role for the small GTPases Rag (RagA/RRAGA, RagB/RRAGB, RagC/RRAGC and/or RagD/RRAGD): it (1) acts as a guanine nucleotide exchange factor (GEF), activating the small GTPases Rag and (2) mediates recruitment of Rag GTPases to the lysosome membrane. Activated Ragulator and Rag GTPases function as a scaffold recruiting mTORC1 to lysosomes where it is in turn activated. Adapter protein that enhances the efficiency of the MAP kinase cascade facilitating the activation of MAPK2.</text>
</comment>
<evidence type="ECO:0000313" key="7">
    <source>
        <dbReference type="Proteomes" id="UP000694429"/>
    </source>
</evidence>
<dbReference type="GO" id="GO:0032006">
    <property type="term" value="P:regulation of TOR signaling"/>
    <property type="evidence" value="ECO:0007669"/>
    <property type="project" value="InterPro"/>
</dbReference>
<organism evidence="6 7">
    <name type="scientific">Canis lupus familiaris</name>
    <name type="common">Dog</name>
    <name type="synonym">Canis familiaris</name>
    <dbReference type="NCBI Taxonomy" id="9615"/>
    <lineage>
        <taxon>Eukaryota</taxon>
        <taxon>Metazoa</taxon>
        <taxon>Chordata</taxon>
        <taxon>Craniata</taxon>
        <taxon>Vertebrata</taxon>
        <taxon>Euteleostomi</taxon>
        <taxon>Mammalia</taxon>
        <taxon>Eutheria</taxon>
        <taxon>Laurasiatheria</taxon>
        <taxon>Carnivora</taxon>
        <taxon>Caniformia</taxon>
        <taxon>Canidae</taxon>
        <taxon>Canis</taxon>
    </lineage>
</organism>
<proteinExistence type="inferred from homology"/>
<dbReference type="Proteomes" id="UP000694429">
    <property type="component" value="Chromosome 15"/>
</dbReference>
<dbReference type="PANTHER" id="PTHR13378">
    <property type="entry name" value="REGULATOR COMPLEX PROTEIN LAMTOR3"/>
    <property type="match status" value="1"/>
</dbReference>
<name>A0A8C0MI35_CANLF</name>
<accession>A0A8C0MI35</accession>
<comment type="subcellular location">
    <subcellularLocation>
        <location evidence="1">Late endosome membrane</location>
        <topology evidence="1">Peripheral membrane protein</topology>
        <orientation evidence="1">Cytoplasmic side</orientation>
    </subcellularLocation>
</comment>
<evidence type="ECO:0000256" key="1">
    <source>
        <dbReference type="ARBA" id="ARBA00004492"/>
    </source>
</evidence>